<dbReference type="InterPro" id="IPR056501">
    <property type="entry name" value="NAD-bd_HRPKS_sdrA"/>
</dbReference>
<dbReference type="Pfam" id="PF21089">
    <property type="entry name" value="PKS_DH_N"/>
    <property type="match status" value="1"/>
</dbReference>
<dbReference type="InterPro" id="IPR029063">
    <property type="entry name" value="SAM-dependent_MTases_sf"/>
</dbReference>
<dbReference type="SMART" id="SM00825">
    <property type="entry name" value="PKS_KS"/>
    <property type="match status" value="1"/>
</dbReference>
<evidence type="ECO:0000256" key="3">
    <source>
        <dbReference type="ARBA" id="ARBA00022603"/>
    </source>
</evidence>
<dbReference type="CDD" id="cd00833">
    <property type="entry name" value="PKS"/>
    <property type="match status" value="1"/>
</dbReference>
<dbReference type="InterPro" id="IPR018201">
    <property type="entry name" value="Ketoacyl_synth_AS"/>
</dbReference>
<feature type="domain" description="Carrier" evidence="9">
    <location>
        <begin position="2618"/>
        <end position="2703"/>
    </location>
</feature>
<dbReference type="SMART" id="SM00827">
    <property type="entry name" value="PKS_AT"/>
    <property type="match status" value="1"/>
</dbReference>
<evidence type="ECO:0000256" key="7">
    <source>
        <dbReference type="PROSITE-ProRule" id="PRU01363"/>
    </source>
</evidence>
<keyword evidence="13" id="KW-1185">Reference proteome</keyword>
<dbReference type="InterPro" id="IPR036291">
    <property type="entry name" value="NAD(P)-bd_dom_sf"/>
</dbReference>
<dbReference type="Pfam" id="PF14765">
    <property type="entry name" value="PS-DH"/>
    <property type="match status" value="1"/>
</dbReference>
<evidence type="ECO:0000313" key="12">
    <source>
        <dbReference type="EMBL" id="KAF6802758.1"/>
    </source>
</evidence>
<evidence type="ECO:0000259" key="11">
    <source>
        <dbReference type="PROSITE" id="PS52019"/>
    </source>
</evidence>
<dbReference type="InterPro" id="IPR009081">
    <property type="entry name" value="PP-bd_ACP"/>
</dbReference>
<dbReference type="Gene3D" id="3.40.50.150">
    <property type="entry name" value="Vaccinia Virus protein VP39"/>
    <property type="match status" value="1"/>
</dbReference>
<dbReference type="Pfam" id="PF08659">
    <property type="entry name" value="KR"/>
    <property type="match status" value="1"/>
</dbReference>
<dbReference type="GO" id="GO:0008168">
    <property type="term" value="F:methyltransferase activity"/>
    <property type="evidence" value="ECO:0007669"/>
    <property type="project" value="UniProtKB-KW"/>
</dbReference>
<evidence type="ECO:0000256" key="6">
    <source>
        <dbReference type="ARBA" id="ARBA00023268"/>
    </source>
</evidence>
<dbReference type="PROSITE" id="PS00012">
    <property type="entry name" value="PHOSPHOPANTETHEINE"/>
    <property type="match status" value="1"/>
</dbReference>
<dbReference type="Gene3D" id="3.40.47.10">
    <property type="match status" value="1"/>
</dbReference>
<dbReference type="InterPro" id="IPR001227">
    <property type="entry name" value="Ac_transferase_dom_sf"/>
</dbReference>
<keyword evidence="5" id="KW-0560">Oxidoreductase</keyword>
<evidence type="ECO:0000313" key="13">
    <source>
        <dbReference type="Proteomes" id="UP000652219"/>
    </source>
</evidence>
<keyword evidence="3" id="KW-0489">Methyltransferase</keyword>
<dbReference type="InterPro" id="IPR042104">
    <property type="entry name" value="PKS_dehydratase_sf"/>
</dbReference>
<dbReference type="InterPro" id="IPR049900">
    <property type="entry name" value="PKS_mFAS_DH"/>
</dbReference>
<dbReference type="InterPro" id="IPR032821">
    <property type="entry name" value="PKS_assoc"/>
</dbReference>
<dbReference type="InterPro" id="IPR036736">
    <property type="entry name" value="ACP-like_sf"/>
</dbReference>
<evidence type="ECO:0000259" key="9">
    <source>
        <dbReference type="PROSITE" id="PS50075"/>
    </source>
</evidence>
<dbReference type="Gene3D" id="3.40.366.10">
    <property type="entry name" value="Malonyl-Coenzyme A Acyl Carrier Protein, domain 2"/>
    <property type="match status" value="1"/>
</dbReference>
<feature type="active site" description="Proton donor; for dehydratase activity" evidence="7">
    <location>
        <position position="1276"/>
    </location>
</feature>
<dbReference type="Pfam" id="PF16197">
    <property type="entry name" value="KAsynt_C_assoc"/>
    <property type="match status" value="1"/>
</dbReference>
<dbReference type="InterPro" id="IPR013217">
    <property type="entry name" value="Methyltransf_12"/>
</dbReference>
<dbReference type="Pfam" id="PF00698">
    <property type="entry name" value="Acyl_transf_1"/>
    <property type="match status" value="1"/>
</dbReference>
<dbReference type="Pfam" id="PF23297">
    <property type="entry name" value="ACP_SdgA_C"/>
    <property type="match status" value="1"/>
</dbReference>
<dbReference type="InterPro" id="IPR016035">
    <property type="entry name" value="Acyl_Trfase/lysoPLipase"/>
</dbReference>
<dbReference type="PANTHER" id="PTHR43775:SF20">
    <property type="entry name" value="HYBRID PKS-NRPS SYNTHETASE APDA"/>
    <property type="match status" value="1"/>
</dbReference>
<dbReference type="Gene3D" id="3.10.129.110">
    <property type="entry name" value="Polyketide synthase dehydratase"/>
    <property type="match status" value="1"/>
</dbReference>
<dbReference type="InterPro" id="IPR020807">
    <property type="entry name" value="PKS_DH"/>
</dbReference>
<dbReference type="InterPro" id="IPR014031">
    <property type="entry name" value="Ketoacyl_synth_C"/>
</dbReference>
<dbReference type="GO" id="GO:0031177">
    <property type="term" value="F:phosphopantetheine binding"/>
    <property type="evidence" value="ECO:0007669"/>
    <property type="project" value="InterPro"/>
</dbReference>
<dbReference type="GO" id="GO:0030639">
    <property type="term" value="P:polyketide biosynthetic process"/>
    <property type="evidence" value="ECO:0007669"/>
    <property type="project" value="UniProtKB-ARBA"/>
</dbReference>
<organism evidence="12 13">
    <name type="scientific">Colletotrichum sojae</name>
    <dbReference type="NCBI Taxonomy" id="2175907"/>
    <lineage>
        <taxon>Eukaryota</taxon>
        <taxon>Fungi</taxon>
        <taxon>Dikarya</taxon>
        <taxon>Ascomycota</taxon>
        <taxon>Pezizomycotina</taxon>
        <taxon>Sordariomycetes</taxon>
        <taxon>Hypocreomycetidae</taxon>
        <taxon>Glomerellales</taxon>
        <taxon>Glomerellaceae</taxon>
        <taxon>Colletotrichum</taxon>
        <taxon>Colletotrichum orchidearum species complex</taxon>
    </lineage>
</organism>
<keyword evidence="6" id="KW-0511">Multifunctional enzyme</keyword>
<dbReference type="GO" id="GO:0006633">
    <property type="term" value="P:fatty acid biosynthetic process"/>
    <property type="evidence" value="ECO:0007669"/>
    <property type="project" value="InterPro"/>
</dbReference>
<name>A0A8H6MNS5_9PEZI</name>
<dbReference type="InterPro" id="IPR014030">
    <property type="entry name" value="Ketoacyl_synth_N"/>
</dbReference>
<dbReference type="SMART" id="SM00826">
    <property type="entry name" value="PKS_DH"/>
    <property type="match status" value="1"/>
</dbReference>
<evidence type="ECO:0000256" key="8">
    <source>
        <dbReference type="SAM" id="MobiDB-lite"/>
    </source>
</evidence>
<evidence type="ECO:0000256" key="1">
    <source>
        <dbReference type="ARBA" id="ARBA00022450"/>
    </source>
</evidence>
<reference evidence="12 13" key="1">
    <citation type="journal article" date="2020" name="Phytopathology">
        <title>Genome Sequence Resources of Colletotrichum truncatum, C. plurivorum, C. musicola, and C. sojae: Four Species Pathogenic to Soybean (Glycine max).</title>
        <authorList>
            <person name="Rogerio F."/>
            <person name="Boufleur T.R."/>
            <person name="Ciampi-Guillardi M."/>
            <person name="Sukno S.A."/>
            <person name="Thon M.R."/>
            <person name="Massola Junior N.S."/>
            <person name="Baroncelli R."/>
        </authorList>
    </citation>
    <scope>NUCLEOTIDE SEQUENCE [LARGE SCALE GENOMIC DNA]</scope>
    <source>
        <strain evidence="12 13">LFN0009</strain>
    </source>
</reference>
<dbReference type="PROSITE" id="PS00606">
    <property type="entry name" value="KS3_1"/>
    <property type="match status" value="1"/>
</dbReference>
<dbReference type="SUPFAM" id="SSF53901">
    <property type="entry name" value="Thiolase-like"/>
    <property type="match status" value="1"/>
</dbReference>
<protein>
    <submittedName>
        <fullName evidence="12">Hybrid PKS-NRPS protein</fullName>
    </submittedName>
</protein>
<dbReference type="Pfam" id="PF00109">
    <property type="entry name" value="ketoacyl-synt"/>
    <property type="match status" value="1"/>
</dbReference>
<feature type="domain" description="Ketosynthase family 3 (KS3)" evidence="10">
    <location>
        <begin position="16"/>
        <end position="462"/>
    </location>
</feature>
<dbReference type="SUPFAM" id="SSF52151">
    <property type="entry name" value="FabD/lysophospholipase-like"/>
    <property type="match status" value="1"/>
</dbReference>
<sequence length="2707" mass="292901">MDTDLSSGHQASSQQPERIAIVGIGCRFPGKASSPSSLWHLLSQPDDLSMPIPSWRFRKEGFYHKDASHHGATNSRGSYFIDDDDVKMFDAQFFNIAPKEAESMDPQHRLLLEVVYEGLEDAGISLEATSGTSTSAYVGLMSTDWQDLQLRDMDDAPRYLVTGGARSIASNRLSYFYNWHGPSETIDTACSSSLVAVHHAVQSLRSGEASMAVAAGTNLLLAPDMYMMTSNLNMLSSTGKCQMWSSDADGYARGEGVACVILKTLTSALAANDHIYAVIRETGVNQDGRTSGITMPSPAAQSQLIRDTYARAGLDIRREEDRCQFFEAHGTGTPAGDPLEAQAIWDAFFPGGGEAKKASDGVSAGLGELYVGSVKTVMGHLEGCAGLAGLLKAALSVQRGFIPPNLHLGVPNPKIAPLLGPGKLAVATDMIPWPRRDDRTPRRASVNSFGFGGTNAHAILESYDDSELQQQSPSDDLSHPIGQRSNSPAPPVIIVLSAASEPALAALVSRYADFIEKHPETDLGRLALTTQRRRTRLAHGVSFAGRTRAVLVRQMRTALQAFQDGGKLGVAPSPNRSRNKPVEILGIFTGQGAQWAGMGVKLLDSCPIFARTIAALDSALAKIMAEEQPSEDGTEPWSLVAELRAPATVSRVGVAEFAQPLSTAVQIALVDVLHAAGVRFSAVVGHSSGELAASYAAGLTSAVDCVRMAYYRGRFSMLARSPTQDAASDGYKKGGMMAVNLSMEEARAICDEDGLNLGGSVWVAANNSPKSVTLSGDLDKLRELKAVLRERNVPAQILKVDRAYHSPHMTPSGDAYRQKLAECRLEGPPPLQKQQSDEVFTTWVSSVYPDWEPMSLQDPDKVPEAVRNSQYWVENMVSPVLFREALDKTASRGDISVILEVGPHPALRRQVGDTWAHAAKGNSSAYHGTLNRSADDDESLAGLLGFLWQHGVPVDLGILDPELTSGVPAEAKSVVVPLPGLPTMPWQHNRVYWCESAKAAEFIRRDAANSLLGHCTKTGSSYGGTQSVDKENPDAGTFMRLTGWSWRQILRLDELPWLNGHKVQGQVVFPAAGYCVMAMEAAKQLARETRGLPEVGVDAQLTLEVVELADVEFGRAVVFLDRGNQGVSISLHLHDVQFTRRGSGDAAMDFRAGFYIEAQPSSVGESGRGNVPHVACSGRILGMVGASPTKPGYADAMPPYVKDAVYLHSVDASSVYEAYAGIGLEYSKPFRVDTVERCLGRARSTVKLANVLPGHANGGSHAAEEEDSCFPVALLDNAFQTALAGFTAPGDGRLLTPYLPRIVRRLRVDLAAYEKVAMADPQILLDAVVGHAEPKGGAEDSEGRGGTAAGAWVANIEGIVMESSGSQDDLAEAYRMMLQVEDLQCVSLVPTSGPYQEGIFSEEIWAPDTQDTLAEFALEADGADDQEGLAVVEQLTHYHMCQVYESFSAEEARNEAKTPWFIRRFWEWIHHRLTRGGQDAYRNPWRDDAGLVERLERRVESVKHRVEVEILQAVANNIVRVMRQEEGPTMLEVLFENNMLGRLYTEPVMYARANRYLGRVAGGISHRFPRCKILEIGAGTGGATEAMFNGLNGAYSSYTFTDISSSFFEKAKERFKDEAGRMIFKTLDVEKDVAEQGFSPGTYDVVVASNVLHATKDIERSLANARRLLKPGGYLLILEITDVDKVLVPFLMGAVPGWWLFEDRWRAGTYSPLLTASKWDEVLRQTGYDTGTEFVYHDMQDEHLTSVMVARATDQAWNAFQSGAVVSPETAFKTDSLMIVAGPGDGEKPGPSRRLAADVVSAMSPFDDATNHQHPLRVATINGLEAAAASPLLGNSMLLVLSDLDKPVLDDTKPQEWEALKDVFARAGHDIIWVTRRRLRGADPKQSMIVGLGRCARQENPALKLRFVDLDDNECPDAIRILALMTCQARVLTPGETAWLHSAEPEVAVEKGRLMVPRLVPLRDANKRYLARRAGFVPDEDDAEENQTRRCSCSEEDPSNLSIGKGHLNVMPNTNPDLQQPLSPPLSVDGRAGDFHPGLSPDTALRLSYPHGLRLNGPQEPPVFVSLSTHGQPGRAIVISTRCPDSPSIGLAHAGGFTIPVCAAEGLWKSADLEAAFLSAVVCCLAASTVFQAADDCGETSAAVVVMGPQPAFAHVLARLAERHARHLYVVTPRSLPEEGPGGAFASYLHPSLSLHKVKKLLCRHSNGVIVDCNSFKGHGFCNDARDTAMSFNLPKEWKRFTQEQQDHDQVKIPLSDASLPASAGRLSILVETAATLAADMMSTSDTLFKTNKVAMIDWDKAKTTSTTTMTSSPRLLPSPRRLFHPDKTYLFAGVTSDLGLLVAKWMAENGARSFALASRNPDIPPLWLQEMSKLGADDVRVFSMDVTDPGSVTRTCDTISQTMAPVGGVVLGAMVLRDTLLENMPLKTLQATMAPKVEGSRLLGDRFRDALLDFFVFMSSMSAVVGIRGQSNYCAGNMYGRALVANRRARGLAASTIDLSTVFGVGHFANAGAADLHTVRANLEGLNTLAIGEAEVIDSFHEAILRGPPGASATGEVTVGLGSETAVAADDRPPVRAGWHDDPRFAHFTVREGDLRRGGGKESGATGRPSRNAREELARSTSEEGRLAALSGCFVERIQEIMQLAASSLRTDVPLTDLGIDSLVAVDLRGWFFKELGVSVPVLSILNGESVKNVCQIVLSQVQLDL</sequence>
<dbReference type="EMBL" id="WIGN01000260">
    <property type="protein sequence ID" value="KAF6802758.1"/>
    <property type="molecule type" value="Genomic_DNA"/>
</dbReference>
<dbReference type="Pfam" id="PF23114">
    <property type="entry name" value="NAD-bd_HRPKS_sdrA"/>
    <property type="match status" value="1"/>
</dbReference>
<dbReference type="Gene3D" id="3.30.70.3290">
    <property type="match status" value="1"/>
</dbReference>
<dbReference type="PROSITE" id="PS52019">
    <property type="entry name" value="PKS_MFAS_DH"/>
    <property type="match status" value="1"/>
</dbReference>
<accession>A0A8H6MNS5</accession>
<dbReference type="SUPFAM" id="SSF53335">
    <property type="entry name" value="S-adenosyl-L-methionine-dependent methyltransferases"/>
    <property type="match status" value="1"/>
</dbReference>
<evidence type="ECO:0000256" key="2">
    <source>
        <dbReference type="ARBA" id="ARBA00022553"/>
    </source>
</evidence>
<dbReference type="InterPro" id="IPR016036">
    <property type="entry name" value="Malonyl_transacylase_ACP-bd"/>
</dbReference>
<dbReference type="PROSITE" id="PS50075">
    <property type="entry name" value="CARRIER"/>
    <property type="match status" value="1"/>
</dbReference>
<dbReference type="InterPro" id="IPR014043">
    <property type="entry name" value="Acyl_transferase_dom"/>
</dbReference>
<dbReference type="SUPFAM" id="SSF55048">
    <property type="entry name" value="Probable ACP-binding domain of malonyl-CoA ACP transacylase"/>
    <property type="match status" value="1"/>
</dbReference>
<feature type="region of interest" description="C-terminal hotdog fold" evidence="7">
    <location>
        <begin position="1205"/>
        <end position="1370"/>
    </location>
</feature>
<dbReference type="GO" id="GO:0016491">
    <property type="term" value="F:oxidoreductase activity"/>
    <property type="evidence" value="ECO:0007669"/>
    <property type="project" value="UniProtKB-KW"/>
</dbReference>
<dbReference type="InterPro" id="IPR013968">
    <property type="entry name" value="PKS_KR"/>
</dbReference>
<dbReference type="InterPro" id="IPR020841">
    <property type="entry name" value="PKS_Beta-ketoAc_synthase_dom"/>
</dbReference>
<evidence type="ECO:0000259" key="10">
    <source>
        <dbReference type="PROSITE" id="PS52004"/>
    </source>
</evidence>
<gene>
    <name evidence="12" type="ORF">CSOJ01_11379</name>
</gene>
<dbReference type="GO" id="GO:0032259">
    <property type="term" value="P:methylation"/>
    <property type="evidence" value="ECO:0007669"/>
    <property type="project" value="UniProtKB-KW"/>
</dbReference>
<dbReference type="Proteomes" id="UP000652219">
    <property type="component" value="Unassembled WGS sequence"/>
</dbReference>
<feature type="domain" description="PKS/mFAS DH" evidence="11">
    <location>
        <begin position="1025"/>
        <end position="1370"/>
    </location>
</feature>
<keyword evidence="4" id="KW-0808">Transferase</keyword>
<dbReference type="Gene3D" id="3.40.50.720">
    <property type="entry name" value="NAD(P)-binding Rossmann-like Domain"/>
    <property type="match status" value="2"/>
</dbReference>
<dbReference type="SMART" id="SM00823">
    <property type="entry name" value="PKS_PP"/>
    <property type="match status" value="1"/>
</dbReference>
<dbReference type="GO" id="GO:0004315">
    <property type="term" value="F:3-oxoacyl-[acyl-carrier-protein] synthase activity"/>
    <property type="evidence" value="ECO:0007669"/>
    <property type="project" value="InterPro"/>
</dbReference>
<dbReference type="GO" id="GO:0004312">
    <property type="term" value="F:fatty acid synthase activity"/>
    <property type="evidence" value="ECO:0007669"/>
    <property type="project" value="TreeGrafter"/>
</dbReference>
<dbReference type="Pfam" id="PF02801">
    <property type="entry name" value="Ketoacyl-synt_C"/>
    <property type="match status" value="1"/>
</dbReference>
<dbReference type="InterPro" id="IPR050091">
    <property type="entry name" value="PKS_NRPS_Biosynth_Enz"/>
</dbReference>
<dbReference type="InterPro" id="IPR049552">
    <property type="entry name" value="PKS_DH_N"/>
</dbReference>
<dbReference type="Gene3D" id="1.10.1200.10">
    <property type="entry name" value="ACP-like"/>
    <property type="match status" value="1"/>
</dbReference>
<keyword evidence="1" id="KW-0596">Phosphopantetheine</keyword>
<evidence type="ECO:0000256" key="4">
    <source>
        <dbReference type="ARBA" id="ARBA00022679"/>
    </source>
</evidence>
<dbReference type="InterPro" id="IPR020806">
    <property type="entry name" value="PKS_PP-bd"/>
</dbReference>
<dbReference type="CDD" id="cd02440">
    <property type="entry name" value="AdoMet_MTases"/>
    <property type="match status" value="1"/>
</dbReference>
<dbReference type="SUPFAM" id="SSF47336">
    <property type="entry name" value="ACP-like"/>
    <property type="match status" value="1"/>
</dbReference>
<dbReference type="InterPro" id="IPR016039">
    <property type="entry name" value="Thiolase-like"/>
</dbReference>
<dbReference type="InterPro" id="IPR057326">
    <property type="entry name" value="KR_dom"/>
</dbReference>
<dbReference type="SUPFAM" id="SSF51735">
    <property type="entry name" value="NAD(P)-binding Rossmann-fold domains"/>
    <property type="match status" value="2"/>
</dbReference>
<dbReference type="InterPro" id="IPR006162">
    <property type="entry name" value="Ppantetheine_attach_site"/>
</dbReference>
<proteinExistence type="predicted"/>
<feature type="region of interest" description="Disordered" evidence="8">
    <location>
        <begin position="2595"/>
        <end position="2621"/>
    </location>
</feature>
<feature type="region of interest" description="N-terminal hotdog fold" evidence="7">
    <location>
        <begin position="1025"/>
        <end position="1187"/>
    </location>
</feature>
<feature type="region of interest" description="Disordered" evidence="8">
    <location>
        <begin position="464"/>
        <end position="485"/>
    </location>
</feature>
<dbReference type="InterPro" id="IPR049551">
    <property type="entry name" value="PKS_DH_C"/>
</dbReference>
<comment type="caution">
    <text evidence="12">The sequence shown here is derived from an EMBL/GenBank/DDBJ whole genome shotgun (WGS) entry which is preliminary data.</text>
</comment>
<keyword evidence="2" id="KW-0597">Phosphoprotein</keyword>
<dbReference type="SMART" id="SM00822">
    <property type="entry name" value="PKS_KR"/>
    <property type="match status" value="1"/>
</dbReference>
<dbReference type="Pfam" id="PF08242">
    <property type="entry name" value="Methyltransf_12"/>
    <property type="match status" value="1"/>
</dbReference>
<dbReference type="PANTHER" id="PTHR43775">
    <property type="entry name" value="FATTY ACID SYNTHASE"/>
    <property type="match status" value="1"/>
</dbReference>
<evidence type="ECO:0000256" key="5">
    <source>
        <dbReference type="ARBA" id="ARBA00023002"/>
    </source>
</evidence>
<feature type="active site" description="Proton acceptor; for dehydratase activity" evidence="7">
    <location>
        <position position="1061"/>
    </location>
</feature>
<dbReference type="PROSITE" id="PS52004">
    <property type="entry name" value="KS3_2"/>
    <property type="match status" value="1"/>
</dbReference>